<dbReference type="Gene3D" id="1.10.4080.10">
    <property type="entry name" value="ADP-ribosylation/Crystallin J1"/>
    <property type="match status" value="1"/>
</dbReference>
<keyword evidence="3" id="KW-0460">Magnesium</keyword>
<dbReference type="GO" id="GO:0016787">
    <property type="term" value="F:hydrolase activity"/>
    <property type="evidence" value="ECO:0007669"/>
    <property type="project" value="UniProtKB-KW"/>
</dbReference>
<evidence type="ECO:0000256" key="4">
    <source>
        <dbReference type="SAM" id="Phobius"/>
    </source>
</evidence>
<comment type="similarity">
    <text evidence="1">Belongs to the ADP-ribosylglycohydrolase family.</text>
</comment>
<keyword evidence="4" id="KW-0812">Transmembrane</keyword>
<evidence type="ECO:0000313" key="6">
    <source>
        <dbReference type="Proteomes" id="UP000192783"/>
    </source>
</evidence>
<feature type="transmembrane region" description="Helical" evidence="4">
    <location>
        <begin position="7"/>
        <end position="26"/>
    </location>
</feature>
<dbReference type="OrthoDB" id="5297797at2"/>
<evidence type="ECO:0000256" key="1">
    <source>
        <dbReference type="ARBA" id="ARBA00010702"/>
    </source>
</evidence>
<evidence type="ECO:0000256" key="2">
    <source>
        <dbReference type="ARBA" id="ARBA00022801"/>
    </source>
</evidence>
<sequence>MDDSREALVWGAFVADSLALGAHWIYDPEVIRERFGTVDRLLEPSPDSYHAGKKRGAFTHYGDQTLVLLESMAQTGGTFDLDDFSTRWRRLFQDYHGYVDKATQDTLTNFQQGHGPRESGSSSADLAGAARIAPIVYALAHAPSSCLMAAREQTAMTHNHPQVVEAAAFFALATLHILQGQRPTRALMEAAQELPLPSEMQDWLQQGVESKTTETVEAVGRFGRACPVPAAFPATVHIVARHEEDFPSALVANVMAGGDSAARGLIIGMVLGAYHGLKAVPAPWMEELRARPTIASHLRAMARD</sequence>
<keyword evidence="2 5" id="KW-0378">Hydrolase</keyword>
<keyword evidence="6" id="KW-1185">Reference proteome</keyword>
<keyword evidence="4" id="KW-0472">Membrane</keyword>
<organism evidence="5 6">
    <name type="scientific">Desulfacinum hydrothermale DSM 13146</name>
    <dbReference type="NCBI Taxonomy" id="1121390"/>
    <lineage>
        <taxon>Bacteria</taxon>
        <taxon>Pseudomonadati</taxon>
        <taxon>Thermodesulfobacteriota</taxon>
        <taxon>Syntrophobacteria</taxon>
        <taxon>Syntrophobacterales</taxon>
        <taxon>Syntrophobacteraceae</taxon>
        <taxon>Desulfacinum</taxon>
    </lineage>
</organism>
<dbReference type="AlphaFoldDB" id="A0A1W1XJM1"/>
<dbReference type="InterPro" id="IPR050792">
    <property type="entry name" value="ADP-ribosylglycohydrolase"/>
</dbReference>
<dbReference type="RefSeq" id="WP_084057647.1">
    <property type="nucleotide sequence ID" value="NZ_FWXF01000009.1"/>
</dbReference>
<feature type="binding site" evidence="3">
    <location>
        <position position="259"/>
    </location>
    <ligand>
        <name>Mg(2+)</name>
        <dbReference type="ChEBI" id="CHEBI:18420"/>
        <label>1</label>
    </ligand>
</feature>
<dbReference type="Proteomes" id="UP000192783">
    <property type="component" value="Unassembled WGS sequence"/>
</dbReference>
<keyword evidence="3" id="KW-0479">Metal-binding</keyword>
<dbReference type="STRING" id="1121390.SAMN02746041_01914"/>
<feature type="binding site" evidence="3">
    <location>
        <position position="59"/>
    </location>
    <ligand>
        <name>Mg(2+)</name>
        <dbReference type="ChEBI" id="CHEBI:18420"/>
        <label>1</label>
    </ligand>
</feature>
<dbReference type="PANTHER" id="PTHR16222:SF24">
    <property type="entry name" value="ADP-RIBOSYLHYDROLASE ARH3"/>
    <property type="match status" value="1"/>
</dbReference>
<comment type="cofactor">
    <cofactor evidence="3">
        <name>Mg(2+)</name>
        <dbReference type="ChEBI" id="CHEBI:18420"/>
    </cofactor>
    <text evidence="3">Binds 2 magnesium ions per subunit.</text>
</comment>
<dbReference type="EMBL" id="FWXF01000009">
    <property type="protein sequence ID" value="SMC24022.1"/>
    <property type="molecule type" value="Genomic_DNA"/>
</dbReference>
<gene>
    <name evidence="5" type="ORF">SAMN02746041_01914</name>
</gene>
<accession>A0A1W1XJM1</accession>
<dbReference type="InterPro" id="IPR036705">
    <property type="entry name" value="Ribosyl_crysJ1_sf"/>
</dbReference>
<dbReference type="SUPFAM" id="SSF101478">
    <property type="entry name" value="ADP-ribosylglycohydrolase"/>
    <property type="match status" value="1"/>
</dbReference>
<dbReference type="InterPro" id="IPR005502">
    <property type="entry name" value="Ribosyl_crysJ1"/>
</dbReference>
<evidence type="ECO:0000256" key="3">
    <source>
        <dbReference type="PIRSR" id="PIRSR605502-1"/>
    </source>
</evidence>
<dbReference type="PANTHER" id="PTHR16222">
    <property type="entry name" value="ADP-RIBOSYLGLYCOHYDROLASE"/>
    <property type="match status" value="1"/>
</dbReference>
<evidence type="ECO:0000313" key="5">
    <source>
        <dbReference type="EMBL" id="SMC24022.1"/>
    </source>
</evidence>
<protein>
    <submittedName>
        <fullName evidence="5">ADP-ribosylglycohydrolase</fullName>
    </submittedName>
</protein>
<name>A0A1W1XJM1_9BACT</name>
<keyword evidence="4" id="KW-1133">Transmembrane helix</keyword>
<reference evidence="5 6" key="1">
    <citation type="submission" date="2017-04" db="EMBL/GenBank/DDBJ databases">
        <authorList>
            <person name="Afonso C.L."/>
            <person name="Miller P.J."/>
            <person name="Scott M.A."/>
            <person name="Spackman E."/>
            <person name="Goraichik I."/>
            <person name="Dimitrov K.M."/>
            <person name="Suarez D.L."/>
            <person name="Swayne D.E."/>
        </authorList>
    </citation>
    <scope>NUCLEOTIDE SEQUENCE [LARGE SCALE GENOMIC DNA]</scope>
    <source>
        <strain evidence="5 6">DSM 13146</strain>
    </source>
</reference>
<dbReference type="GO" id="GO:0046872">
    <property type="term" value="F:metal ion binding"/>
    <property type="evidence" value="ECO:0007669"/>
    <property type="project" value="UniProtKB-KW"/>
</dbReference>
<dbReference type="Pfam" id="PF03747">
    <property type="entry name" value="ADP_ribosyl_GH"/>
    <property type="match status" value="1"/>
</dbReference>
<proteinExistence type="inferred from homology"/>